<gene>
    <name evidence="2" type="ORF">AB4Y30_01180</name>
</gene>
<dbReference type="EMBL" id="CP162599">
    <property type="protein sequence ID" value="XDK33021.1"/>
    <property type="molecule type" value="Genomic_DNA"/>
</dbReference>
<organism evidence="2">
    <name type="scientific">Ornithinibacillus sp. 4-3</name>
    <dbReference type="NCBI Taxonomy" id="3231488"/>
    <lineage>
        <taxon>Bacteria</taxon>
        <taxon>Bacillati</taxon>
        <taxon>Bacillota</taxon>
        <taxon>Bacilli</taxon>
        <taxon>Bacillales</taxon>
        <taxon>Bacillaceae</taxon>
        <taxon>Ornithinibacillus</taxon>
    </lineage>
</organism>
<evidence type="ECO:0000256" key="1">
    <source>
        <dbReference type="SAM" id="MobiDB-lite"/>
    </source>
</evidence>
<dbReference type="RefSeq" id="WP_368653708.1">
    <property type="nucleotide sequence ID" value="NZ_CP162599.1"/>
</dbReference>
<proteinExistence type="predicted"/>
<reference evidence="2" key="1">
    <citation type="submission" date="2024-07" db="EMBL/GenBank/DDBJ databases">
        <title>Halotolerant mesophilic bacterium Ornithinibacillus sp. 4-3, sp. nov., isolated from soil.</title>
        <authorList>
            <person name="Sidarenka A.V."/>
            <person name="Guliayeva D.E."/>
            <person name="Leanovich S.I."/>
            <person name="Hileuskaya K.S."/>
            <person name="Akhremchuk A.E."/>
            <person name="Sikolenko M.A."/>
            <person name="Valentovich L.N."/>
        </authorList>
    </citation>
    <scope>NUCLEOTIDE SEQUENCE</scope>
    <source>
        <strain evidence="2">4-3</strain>
    </source>
</reference>
<protein>
    <recommendedName>
        <fullName evidence="3">DUF5068 domain-containing protein</fullName>
    </recommendedName>
</protein>
<dbReference type="AlphaFoldDB" id="A0AB39HSN6"/>
<evidence type="ECO:0008006" key="3">
    <source>
        <dbReference type="Google" id="ProtNLM"/>
    </source>
</evidence>
<sequence length="384" mass="44420">MKKFQWLISMILIISLLTACGDKEENSGNEESQNKQEESEQQEDSDIPTDIPEDIFFEASMVEDIVRDTGRFIVEEFGYQSNVNSDIKDGPNTVGLQEVHGYLGRFYNESSSIRFNNNRIEMTLIGELGEDYDDTYLDAMIRTKKLLDFLFTYSSVDLELVSIDWYYPYKLGAADDGYTLYPVYSTSLSREEYQEGWEDLQTDEMTLENIQVPHMIEPKDALIMPFVDDYDRHDKVGEEYDMNGFKATLIDGEYVESINGETAQEYCSQTRNCETFIRLNFNIKNERDYPITVSADSLIRFPFTDGEEQGAFMMYPDPIEGVETYVELQPGEEAIISPHYPMQGDVEYPGITLSTAHMDIDRELRTTYDASYIYTWLLEDVIKE</sequence>
<name>A0AB39HSN6_9BACI</name>
<feature type="region of interest" description="Disordered" evidence="1">
    <location>
        <begin position="23"/>
        <end position="49"/>
    </location>
</feature>
<dbReference type="PROSITE" id="PS51257">
    <property type="entry name" value="PROKAR_LIPOPROTEIN"/>
    <property type="match status" value="1"/>
</dbReference>
<evidence type="ECO:0000313" key="2">
    <source>
        <dbReference type="EMBL" id="XDK33021.1"/>
    </source>
</evidence>
<accession>A0AB39HSN6</accession>
<feature type="compositionally biased region" description="Basic and acidic residues" evidence="1">
    <location>
        <begin position="23"/>
        <end position="38"/>
    </location>
</feature>
<feature type="compositionally biased region" description="Acidic residues" evidence="1">
    <location>
        <begin position="39"/>
        <end position="49"/>
    </location>
</feature>